<evidence type="ECO:0000256" key="4">
    <source>
        <dbReference type="ARBA" id="ARBA00022475"/>
    </source>
</evidence>
<dbReference type="SMART" id="SM00382">
    <property type="entry name" value="AAA"/>
    <property type="match status" value="1"/>
</dbReference>
<evidence type="ECO:0000256" key="3">
    <source>
        <dbReference type="ARBA" id="ARBA00022448"/>
    </source>
</evidence>
<dbReference type="EMBL" id="JAJIAO010000002">
    <property type="protein sequence ID" value="MCK8624329.1"/>
    <property type="molecule type" value="Genomic_DNA"/>
</dbReference>
<keyword evidence="3" id="KW-0813">Transport</keyword>
<name>A0ABT0I115_9LACO</name>
<dbReference type="Proteomes" id="UP001522905">
    <property type="component" value="Unassembled WGS sequence"/>
</dbReference>
<accession>A0ABT0I115</accession>
<keyword evidence="8" id="KW-0472">Membrane</keyword>
<proteinExistence type="inferred from homology"/>
<sequence length="279" mass="31639">MLNNIIEVKNINFKYNDSETKTINNISFNIKAGEWVSIIGHNGSGKSTLIKLLDGLVQLDSGTISINGDEINEKNLNKIRKNIGLVFQNPDNQFVGATVEDDIAFGLENYQFSRDEMIKIIDNVLDLVDMKKYRKHEPSKLSGGQKQRIALAGVLALNPKILILDESTSMIDPQGRNNILNVIDEFSRKSNMTVISITHDVEEIKLSNRVLLLSNGELVEDTSPEKLFENVKDLEEYALELPFSAQLSKYLIKHKLQLPNRYMNEGELIECIKKLYLKM</sequence>
<keyword evidence="11" id="KW-1185">Reference proteome</keyword>
<dbReference type="PANTHER" id="PTHR43553">
    <property type="entry name" value="HEAVY METAL TRANSPORTER"/>
    <property type="match status" value="1"/>
</dbReference>
<comment type="similarity">
    <text evidence="2">Belongs to the ABC transporter superfamily.</text>
</comment>
<dbReference type="CDD" id="cd03225">
    <property type="entry name" value="ABC_cobalt_CbiO_domain1"/>
    <property type="match status" value="1"/>
</dbReference>
<dbReference type="Gene3D" id="3.40.50.300">
    <property type="entry name" value="P-loop containing nucleotide triphosphate hydrolases"/>
    <property type="match status" value="1"/>
</dbReference>
<dbReference type="PROSITE" id="PS50893">
    <property type="entry name" value="ABC_TRANSPORTER_2"/>
    <property type="match status" value="1"/>
</dbReference>
<evidence type="ECO:0000256" key="7">
    <source>
        <dbReference type="ARBA" id="ARBA00022967"/>
    </source>
</evidence>
<dbReference type="Pfam" id="PF00005">
    <property type="entry name" value="ABC_tran"/>
    <property type="match status" value="1"/>
</dbReference>
<gene>
    <name evidence="10" type="ORF">LNP07_02215</name>
</gene>
<dbReference type="InterPro" id="IPR003439">
    <property type="entry name" value="ABC_transporter-like_ATP-bd"/>
</dbReference>
<dbReference type="NCBIfam" id="NF010167">
    <property type="entry name" value="PRK13648.1"/>
    <property type="match status" value="1"/>
</dbReference>
<comment type="subcellular location">
    <subcellularLocation>
        <location evidence="1">Cell membrane</location>
        <topology evidence="1">Peripheral membrane protein</topology>
    </subcellularLocation>
</comment>
<evidence type="ECO:0000256" key="2">
    <source>
        <dbReference type="ARBA" id="ARBA00005417"/>
    </source>
</evidence>
<dbReference type="NCBIfam" id="TIGR04520">
    <property type="entry name" value="ECF_ATPase_1"/>
    <property type="match status" value="1"/>
</dbReference>
<keyword evidence="6" id="KW-0067">ATP-binding</keyword>
<evidence type="ECO:0000313" key="10">
    <source>
        <dbReference type="EMBL" id="MCK8624329.1"/>
    </source>
</evidence>
<feature type="domain" description="ABC transporter" evidence="9">
    <location>
        <begin position="6"/>
        <end position="240"/>
    </location>
</feature>
<dbReference type="InterPro" id="IPR050095">
    <property type="entry name" value="ECF_ABC_transporter_ATP-bd"/>
</dbReference>
<evidence type="ECO:0000256" key="1">
    <source>
        <dbReference type="ARBA" id="ARBA00004202"/>
    </source>
</evidence>
<protein>
    <submittedName>
        <fullName evidence="10">Energy-coupling factor transporter ATPase</fullName>
    </submittedName>
</protein>
<dbReference type="PANTHER" id="PTHR43553:SF24">
    <property type="entry name" value="ENERGY-COUPLING FACTOR TRANSPORTER ATP-BINDING PROTEIN ECFA1"/>
    <property type="match status" value="1"/>
</dbReference>
<reference evidence="10 11" key="1">
    <citation type="submission" date="2021-11" db="EMBL/GenBank/DDBJ databases">
        <title>Comparative genomics of bee honey and flower isolates.</title>
        <authorList>
            <person name="Bechtner J.D."/>
            <person name="Gallus M.K."/>
            <person name="Ehrmann M."/>
        </authorList>
    </citation>
    <scope>NUCLEOTIDE SEQUENCE [LARGE SCALE GENOMIC DNA]</scope>
    <source>
        <strain evidence="10 11">M161</strain>
    </source>
</reference>
<dbReference type="InterPro" id="IPR017871">
    <property type="entry name" value="ABC_transporter-like_CS"/>
</dbReference>
<dbReference type="InterPro" id="IPR015856">
    <property type="entry name" value="ABC_transpr_CbiO/EcfA_su"/>
</dbReference>
<dbReference type="SUPFAM" id="SSF52540">
    <property type="entry name" value="P-loop containing nucleoside triphosphate hydrolases"/>
    <property type="match status" value="1"/>
</dbReference>
<evidence type="ECO:0000313" key="11">
    <source>
        <dbReference type="Proteomes" id="UP001522905"/>
    </source>
</evidence>
<keyword evidence="5" id="KW-0547">Nucleotide-binding</keyword>
<evidence type="ECO:0000256" key="5">
    <source>
        <dbReference type="ARBA" id="ARBA00022741"/>
    </source>
</evidence>
<dbReference type="InterPro" id="IPR027417">
    <property type="entry name" value="P-loop_NTPase"/>
</dbReference>
<keyword evidence="7" id="KW-1278">Translocase</keyword>
<dbReference type="PROSITE" id="PS00211">
    <property type="entry name" value="ABC_TRANSPORTER_1"/>
    <property type="match status" value="1"/>
</dbReference>
<evidence type="ECO:0000259" key="9">
    <source>
        <dbReference type="PROSITE" id="PS50893"/>
    </source>
</evidence>
<dbReference type="InterPro" id="IPR030947">
    <property type="entry name" value="EcfA_1"/>
</dbReference>
<dbReference type="RefSeq" id="WP_248601521.1">
    <property type="nucleotide sequence ID" value="NZ_JAJIAO010000002.1"/>
</dbReference>
<dbReference type="InterPro" id="IPR003593">
    <property type="entry name" value="AAA+_ATPase"/>
</dbReference>
<evidence type="ECO:0000256" key="6">
    <source>
        <dbReference type="ARBA" id="ARBA00022840"/>
    </source>
</evidence>
<organism evidence="10 11">
    <name type="scientific">Apilactobacillus xinyiensis</name>
    <dbReference type="NCBI Taxonomy" id="2841032"/>
    <lineage>
        <taxon>Bacteria</taxon>
        <taxon>Bacillati</taxon>
        <taxon>Bacillota</taxon>
        <taxon>Bacilli</taxon>
        <taxon>Lactobacillales</taxon>
        <taxon>Lactobacillaceae</taxon>
        <taxon>Apilactobacillus</taxon>
    </lineage>
</organism>
<keyword evidence="4" id="KW-1003">Cell membrane</keyword>
<evidence type="ECO:0000256" key="8">
    <source>
        <dbReference type="ARBA" id="ARBA00023136"/>
    </source>
</evidence>
<comment type="caution">
    <text evidence="10">The sequence shown here is derived from an EMBL/GenBank/DDBJ whole genome shotgun (WGS) entry which is preliminary data.</text>
</comment>